<keyword evidence="2" id="KW-0812">Transmembrane</keyword>
<feature type="region of interest" description="Disordered" evidence="1">
    <location>
        <begin position="1"/>
        <end position="134"/>
    </location>
</feature>
<dbReference type="SMART" id="SM00714">
    <property type="entry name" value="LITAF"/>
    <property type="match status" value="1"/>
</dbReference>
<feature type="domain" description="LITAF" evidence="3">
    <location>
        <begin position="231"/>
        <end position="319"/>
    </location>
</feature>
<accession>A0A8S4EWA8</accession>
<dbReference type="AlphaFoldDB" id="A0A8S4EWA8"/>
<dbReference type="Pfam" id="PF10601">
    <property type="entry name" value="zf-LITAF-like"/>
    <property type="match status" value="1"/>
</dbReference>
<evidence type="ECO:0000313" key="5">
    <source>
        <dbReference type="Proteomes" id="UP000653454"/>
    </source>
</evidence>
<keyword evidence="5" id="KW-1185">Reference proteome</keyword>
<dbReference type="PROSITE" id="PS51837">
    <property type="entry name" value="LITAF"/>
    <property type="match status" value="1"/>
</dbReference>
<feature type="transmembrane region" description="Helical" evidence="2">
    <location>
        <begin position="277"/>
        <end position="296"/>
    </location>
</feature>
<reference evidence="4" key="1">
    <citation type="submission" date="2020-11" db="EMBL/GenBank/DDBJ databases">
        <authorList>
            <person name="Whiteford S."/>
        </authorList>
    </citation>
    <scope>NUCLEOTIDE SEQUENCE</scope>
</reference>
<gene>
    <name evidence="4" type="ORF">PLXY2_LOCUS6901</name>
</gene>
<organism evidence="4 5">
    <name type="scientific">Plutella xylostella</name>
    <name type="common">Diamondback moth</name>
    <name type="synonym">Plutella maculipennis</name>
    <dbReference type="NCBI Taxonomy" id="51655"/>
    <lineage>
        <taxon>Eukaryota</taxon>
        <taxon>Metazoa</taxon>
        <taxon>Ecdysozoa</taxon>
        <taxon>Arthropoda</taxon>
        <taxon>Hexapoda</taxon>
        <taxon>Insecta</taxon>
        <taxon>Pterygota</taxon>
        <taxon>Neoptera</taxon>
        <taxon>Endopterygota</taxon>
        <taxon>Lepidoptera</taxon>
        <taxon>Glossata</taxon>
        <taxon>Ditrysia</taxon>
        <taxon>Yponomeutoidea</taxon>
        <taxon>Plutellidae</taxon>
        <taxon>Plutella</taxon>
    </lineage>
</organism>
<feature type="compositionally biased region" description="Pro residues" evidence="1">
    <location>
        <begin position="25"/>
        <end position="38"/>
    </location>
</feature>
<dbReference type="InterPro" id="IPR006629">
    <property type="entry name" value="LITAF"/>
</dbReference>
<keyword evidence="2" id="KW-1133">Transmembrane helix</keyword>
<keyword evidence="2" id="KW-0472">Membrane</keyword>
<comment type="caution">
    <text evidence="4">The sequence shown here is derived from an EMBL/GenBank/DDBJ whole genome shotgun (WGS) entry which is preliminary data.</text>
</comment>
<dbReference type="EMBL" id="CAJHNJ030000023">
    <property type="protein sequence ID" value="CAG9120039.1"/>
    <property type="molecule type" value="Genomic_DNA"/>
</dbReference>
<dbReference type="Proteomes" id="UP000653454">
    <property type="component" value="Unassembled WGS sequence"/>
</dbReference>
<evidence type="ECO:0000259" key="3">
    <source>
        <dbReference type="PROSITE" id="PS51837"/>
    </source>
</evidence>
<evidence type="ECO:0000313" key="4">
    <source>
        <dbReference type="EMBL" id="CAG9120039.1"/>
    </source>
</evidence>
<name>A0A8S4EWA8_PLUXY</name>
<evidence type="ECO:0000256" key="1">
    <source>
        <dbReference type="SAM" id="MobiDB-lite"/>
    </source>
</evidence>
<sequence>MATRDREAYQGYPNVNPRYYEPPSVSKPPRPPRPPGPCKPQDSYQGYPYVKPIVTDAPSMPSCSGQHIPPKRPVVAQDSSDDDEPPVIYIDIPEDNRPYTVNDRVTDTGNNQPYEATVDIEPDNPTNERPTDQVEAVDSPETIFYDPFENRRIIPKEVATNVNSSERLEAVRPLEVTQAGMSKESQVYGRQPDDGFSFTPIPVSEFPEPPPAYSELPNTTVSVEQTNTSYPRTQVITNECYDRVASGAVVRKQVVCQHCGTQVHTLVLKQVGPATHAIALSWLLCCFVPATILIYLSDWFRYHNHYCPSCSKLVGYEIPMLCHKLVYVATE</sequence>
<proteinExistence type="predicted"/>
<evidence type="ECO:0000256" key="2">
    <source>
        <dbReference type="SAM" id="Phobius"/>
    </source>
</evidence>
<protein>
    <submittedName>
        <fullName evidence="4">(diamondback moth) hypothetical protein</fullName>
    </submittedName>
</protein>